<comment type="caution">
    <text evidence="5">The sequence shown here is derived from an EMBL/GenBank/DDBJ whole genome shotgun (WGS) entry which is preliminary data.</text>
</comment>
<comment type="similarity">
    <text evidence="2">Belongs to the tRNA nucleotidyltransferase/poly(A) polymerase family.</text>
</comment>
<feature type="domain" description="Poly A polymerase head" evidence="4">
    <location>
        <begin position="142"/>
        <end position="266"/>
    </location>
</feature>
<dbReference type="Proteomes" id="UP001317259">
    <property type="component" value="Unassembled WGS sequence"/>
</dbReference>
<evidence type="ECO:0000313" key="6">
    <source>
        <dbReference type="Proteomes" id="UP001317259"/>
    </source>
</evidence>
<feature type="compositionally biased region" description="Basic and acidic residues" evidence="3">
    <location>
        <begin position="75"/>
        <end position="88"/>
    </location>
</feature>
<evidence type="ECO:0000256" key="3">
    <source>
        <dbReference type="SAM" id="MobiDB-lite"/>
    </source>
</evidence>
<name>A0ABT0G1G8_9ACTN</name>
<evidence type="ECO:0000256" key="1">
    <source>
        <dbReference type="ARBA" id="ARBA00022679"/>
    </source>
</evidence>
<keyword evidence="2" id="KW-0694">RNA-binding</keyword>
<proteinExistence type="inferred from homology"/>
<keyword evidence="1 2" id="KW-0808">Transferase</keyword>
<dbReference type="InterPro" id="IPR043519">
    <property type="entry name" value="NT_sf"/>
</dbReference>
<keyword evidence="6" id="KW-1185">Reference proteome</keyword>
<protein>
    <recommendedName>
        <fullName evidence="4">Poly A polymerase head domain-containing protein</fullName>
    </recommendedName>
</protein>
<dbReference type="RefSeq" id="WP_242375803.1">
    <property type="nucleotide sequence ID" value="NZ_JAKRKC020000002.1"/>
</dbReference>
<dbReference type="EMBL" id="JAKRKC020000002">
    <property type="protein sequence ID" value="MCK2218369.1"/>
    <property type="molecule type" value="Genomic_DNA"/>
</dbReference>
<dbReference type="Gene3D" id="3.30.460.10">
    <property type="entry name" value="Beta Polymerase, domain 2"/>
    <property type="match status" value="1"/>
</dbReference>
<feature type="region of interest" description="Disordered" evidence="3">
    <location>
        <begin position="63"/>
        <end position="97"/>
    </location>
</feature>
<organism evidence="5 6">
    <name type="scientific">Actinomadura luzonensis</name>
    <dbReference type="NCBI Taxonomy" id="2805427"/>
    <lineage>
        <taxon>Bacteria</taxon>
        <taxon>Bacillati</taxon>
        <taxon>Actinomycetota</taxon>
        <taxon>Actinomycetes</taxon>
        <taxon>Streptosporangiales</taxon>
        <taxon>Thermomonosporaceae</taxon>
        <taxon>Actinomadura</taxon>
    </lineage>
</organism>
<evidence type="ECO:0000259" key="4">
    <source>
        <dbReference type="Pfam" id="PF01743"/>
    </source>
</evidence>
<dbReference type="Pfam" id="PF01743">
    <property type="entry name" value="PolyA_pol"/>
    <property type="match status" value="1"/>
</dbReference>
<evidence type="ECO:0000313" key="5">
    <source>
        <dbReference type="EMBL" id="MCK2218369.1"/>
    </source>
</evidence>
<dbReference type="SUPFAM" id="SSF81301">
    <property type="entry name" value="Nucleotidyltransferase"/>
    <property type="match status" value="1"/>
</dbReference>
<accession>A0ABT0G1G8</accession>
<reference evidence="5 6" key="1">
    <citation type="submission" date="2022-04" db="EMBL/GenBank/DDBJ databases">
        <title>Genome draft of Actinomadura sp. ATCC 31491.</title>
        <authorList>
            <person name="Shi X."/>
            <person name="Du Y."/>
        </authorList>
    </citation>
    <scope>NUCLEOTIDE SEQUENCE [LARGE SCALE GENOMIC DNA]</scope>
    <source>
        <strain evidence="5 6">ATCC 31491</strain>
    </source>
</reference>
<dbReference type="InterPro" id="IPR002646">
    <property type="entry name" value="PolA_pol_head_dom"/>
</dbReference>
<evidence type="ECO:0000256" key="2">
    <source>
        <dbReference type="RuleBase" id="RU003953"/>
    </source>
</evidence>
<gene>
    <name evidence="5" type="ORF">MF672_031930</name>
</gene>
<sequence length="371" mass="40407">MVMSPTGSSKVNDLRALYERSGNGPLARGDRVDGVQVIGFGFALEPQPFSRGNDRLLLAGDENCEQAPPRGLPTRSDEENGVRVERSGPHAAQRLSPQSVIPAGEIAPRLAAAVEAVIPPWTEVGDFLRSLIDTSIAREHPIWLVGGAVRDLIADADGAVNDLDFCGSMLLGDLYEVVDELLSLAGLGDHRSSVSVARVFSIAPTVHGERIFEYKSLSQNGFRFPASGGDLLDDARTRDLTVNGIYYDPYHHVVIDPTGHGIDHLRAVPRRIVPLCREGSEAEQAQIILRGLKFKVRWPDADVTELAKWVGSLPGDLVTRIPEDRRAALSRLWQRYVPEARQATATNEAENLGPAASRLLQTLQEGRSHDA</sequence>